<name>A0A939FRI4_9ACTN</name>
<dbReference type="Proteomes" id="UP000664781">
    <property type="component" value="Unassembled WGS sequence"/>
</dbReference>
<dbReference type="AlphaFoldDB" id="A0A939FRI4"/>
<proteinExistence type="predicted"/>
<keyword evidence="2" id="KW-1185">Reference proteome</keyword>
<organism evidence="1 2">
    <name type="scientific">Streptomyces triculaminicus</name>
    <dbReference type="NCBI Taxonomy" id="2816232"/>
    <lineage>
        <taxon>Bacteria</taxon>
        <taxon>Bacillati</taxon>
        <taxon>Actinomycetota</taxon>
        <taxon>Actinomycetes</taxon>
        <taxon>Kitasatosporales</taxon>
        <taxon>Streptomycetaceae</taxon>
        <taxon>Streptomyces</taxon>
    </lineage>
</organism>
<protein>
    <submittedName>
        <fullName evidence="1">Uncharacterized protein</fullName>
    </submittedName>
</protein>
<evidence type="ECO:0000313" key="2">
    <source>
        <dbReference type="Proteomes" id="UP000664781"/>
    </source>
</evidence>
<accession>A0A939FRI4</accession>
<reference evidence="1" key="1">
    <citation type="submission" date="2021-03" db="EMBL/GenBank/DDBJ databases">
        <title>Streptomyces strains.</title>
        <authorList>
            <person name="Lund M.B."/>
            <person name="Toerring T."/>
        </authorList>
    </citation>
    <scope>NUCLEOTIDE SEQUENCE</scope>
    <source>
        <strain evidence="1">JCM 4242</strain>
    </source>
</reference>
<comment type="caution">
    <text evidence="1">The sequence shown here is derived from an EMBL/GenBank/DDBJ whole genome shotgun (WGS) entry which is preliminary data.</text>
</comment>
<gene>
    <name evidence="1" type="ORF">J1792_22090</name>
</gene>
<dbReference type="EMBL" id="JAFMOF010000003">
    <property type="protein sequence ID" value="MBO0655368.1"/>
    <property type="molecule type" value="Genomic_DNA"/>
</dbReference>
<dbReference type="RefSeq" id="WP_086566427.1">
    <property type="nucleotide sequence ID" value="NZ_JAFMOF010000003.1"/>
</dbReference>
<sequence length="70" mass="8090">MCEHPVIRFTDELTLVSDLDQEAAGVFVRAVYQEGVREGEQRVVVELHRRDREIDALERELARLRGEPAD</sequence>
<evidence type="ECO:0000313" key="1">
    <source>
        <dbReference type="EMBL" id="MBO0655368.1"/>
    </source>
</evidence>